<keyword evidence="3" id="KW-1185">Reference proteome</keyword>
<feature type="region of interest" description="Disordered" evidence="1">
    <location>
        <begin position="431"/>
        <end position="479"/>
    </location>
</feature>
<feature type="compositionally biased region" description="Basic and acidic residues" evidence="1">
    <location>
        <begin position="256"/>
        <end position="266"/>
    </location>
</feature>
<feature type="region of interest" description="Disordered" evidence="1">
    <location>
        <begin position="234"/>
        <end position="277"/>
    </location>
</feature>
<gene>
    <name evidence="2" type="ORF">C2E21_5590</name>
</gene>
<evidence type="ECO:0000256" key="1">
    <source>
        <dbReference type="SAM" id="MobiDB-lite"/>
    </source>
</evidence>
<evidence type="ECO:0000313" key="3">
    <source>
        <dbReference type="Proteomes" id="UP000239899"/>
    </source>
</evidence>
<comment type="caution">
    <text evidence="2">The sequence shown here is derived from an EMBL/GenBank/DDBJ whole genome shotgun (WGS) entry which is preliminary data.</text>
</comment>
<dbReference type="OrthoDB" id="513723at2759"/>
<dbReference type="Proteomes" id="UP000239899">
    <property type="component" value="Unassembled WGS sequence"/>
</dbReference>
<dbReference type="AlphaFoldDB" id="A0A2P6TP18"/>
<reference evidence="2 3" key="1">
    <citation type="journal article" date="2018" name="Plant J.">
        <title>Genome sequences of Chlorella sorokiniana UTEX 1602 and Micractinium conductrix SAG 241.80: implications to maltose excretion by a green alga.</title>
        <authorList>
            <person name="Arriola M.B."/>
            <person name="Velmurugan N."/>
            <person name="Zhang Y."/>
            <person name="Plunkett M.H."/>
            <person name="Hondzo H."/>
            <person name="Barney B.M."/>
        </authorList>
    </citation>
    <scope>NUCLEOTIDE SEQUENCE [LARGE SCALE GENOMIC DNA]</scope>
    <source>
        <strain evidence="3">UTEX 1602</strain>
    </source>
</reference>
<feature type="compositionally biased region" description="Low complexity" evidence="1">
    <location>
        <begin position="237"/>
        <end position="255"/>
    </location>
</feature>
<proteinExistence type="predicted"/>
<protein>
    <submittedName>
        <fullName evidence="2">Pyrroline-5-carboxylate reductase</fullName>
    </submittedName>
</protein>
<dbReference type="EMBL" id="LHPG02000010">
    <property type="protein sequence ID" value="PRW51073.1"/>
    <property type="molecule type" value="Genomic_DNA"/>
</dbReference>
<name>A0A2P6TP18_CHLSO</name>
<accession>A0A2P6TP18</accession>
<evidence type="ECO:0000313" key="2">
    <source>
        <dbReference type="EMBL" id="PRW51073.1"/>
    </source>
</evidence>
<organism evidence="2 3">
    <name type="scientific">Chlorella sorokiniana</name>
    <name type="common">Freshwater green alga</name>
    <dbReference type="NCBI Taxonomy" id="3076"/>
    <lineage>
        <taxon>Eukaryota</taxon>
        <taxon>Viridiplantae</taxon>
        <taxon>Chlorophyta</taxon>
        <taxon>core chlorophytes</taxon>
        <taxon>Trebouxiophyceae</taxon>
        <taxon>Chlorellales</taxon>
        <taxon>Chlorellaceae</taxon>
        <taxon>Chlorella clade</taxon>
        <taxon>Chlorella</taxon>
    </lineage>
</organism>
<sequence length="886" mass="95311">MVRIGDWELRLVRPEGGEPFPEVQDSGGGTTYAVAAPGLAFEVQLTRHVDPLTAEIGGLYTALLRVDGQRVGYSHVFNTAATTRYFEGFLRMGDASMSALQGFVFSKPQETEAKQAHAVDFQEGKIQCKVFPSETTAERSLPRYTSPATTNESIAKLPEGKKFFMAPSLTTGKGELKMGRGMSQYGTRPTGPPVAVLELRYETAATLLLRGVLKPDNPAHAAILAQFEEAVAEQQGGDDAAGPSRRRAAPGPAVGVKDEEGGGNERKRQRRQQQQGGEELIDLTQTANDTDEVLAAQHANQVLECDLTADDEPAWRAVEKEEGKIKCEVSPAEQTGEVRKGRTVGPAATNESIAKLPEGKKFFMAPSLTTGRGELKMGSGFGKHGHRRTGPPVAVLELRYETAATLLLRGVLKPDNPAHAAILGQFEDTAPAQQQDGEAAGPSRRRAAPGAAAVEVKQEEGGSNGRKRQRRQQQQGGEELIDLTKVTNANDEVLAAKQDNKVLECDLTADDEPAWRAVKKEVHSVRRAAAARPVSRLCPPPAAAAVDCRSPAPPGACRCTLASDCPVCTMVRVGDWELRIVRSGANVPFPEVRQQTGAGTTYAVAAPGQEFCVEIVQHPAPYSTGKATHMVGLHVDGISVGYSKICNAPSSQVFQGFLKAGDVNGCAFQGFVFSQPQETEAKQAHNLDFQEGKIKATIYPAEMTGELNMDRHAGPAATNESVAKLPEGKKFFMAPSLTTGKGELKLGTGFSQYRYRTGLPIATLELRYETAATLLLRGVLKPDNPAHAAILAQFEETAGERQDEVAGPSRRRAAPAAAAAVVKQEGSARKRQRRQQEEELIDLTKTNNENDEVLASKNANKVLECDLTADDEPAWQAVKKEVHSVL</sequence>